<keyword evidence="4" id="KW-1185">Reference proteome</keyword>
<feature type="compositionally biased region" description="Basic and acidic residues" evidence="1">
    <location>
        <begin position="381"/>
        <end position="393"/>
    </location>
</feature>
<feature type="region of interest" description="Disordered" evidence="1">
    <location>
        <begin position="244"/>
        <end position="265"/>
    </location>
</feature>
<dbReference type="Gene3D" id="2.30.180.10">
    <property type="entry name" value="FAS1 domain"/>
    <property type="match status" value="2"/>
</dbReference>
<dbReference type="SUPFAM" id="SSF82153">
    <property type="entry name" value="FAS1 domain"/>
    <property type="match status" value="2"/>
</dbReference>
<feature type="domain" description="FAS1" evidence="2">
    <location>
        <begin position="40"/>
        <end position="232"/>
    </location>
</feature>
<feature type="region of interest" description="Disordered" evidence="1">
    <location>
        <begin position="345"/>
        <end position="424"/>
    </location>
</feature>
<feature type="compositionally biased region" description="Low complexity" evidence="1">
    <location>
        <begin position="399"/>
        <end position="408"/>
    </location>
</feature>
<dbReference type="Pfam" id="PF02469">
    <property type="entry name" value="Fasciclin"/>
    <property type="match status" value="2"/>
</dbReference>
<dbReference type="PANTHER" id="PTHR10900">
    <property type="entry name" value="PERIOSTIN-RELATED"/>
    <property type="match status" value="1"/>
</dbReference>
<evidence type="ECO:0000259" key="2">
    <source>
        <dbReference type="PROSITE" id="PS50213"/>
    </source>
</evidence>
<protein>
    <submittedName>
        <fullName evidence="3">FAS1 domain-containing protein</fullName>
    </submittedName>
</protein>
<name>A0AAE0PNU4_SORBR</name>
<feature type="compositionally biased region" description="Low complexity" evidence="1">
    <location>
        <begin position="25"/>
        <end position="43"/>
    </location>
</feature>
<reference evidence="3" key="1">
    <citation type="journal article" date="2023" name="Mol. Phylogenet. Evol.">
        <title>Genome-scale phylogeny and comparative genomics of the fungal order Sordariales.</title>
        <authorList>
            <person name="Hensen N."/>
            <person name="Bonometti L."/>
            <person name="Westerberg I."/>
            <person name="Brannstrom I.O."/>
            <person name="Guillou S."/>
            <person name="Cros-Aarteil S."/>
            <person name="Calhoun S."/>
            <person name="Haridas S."/>
            <person name="Kuo A."/>
            <person name="Mondo S."/>
            <person name="Pangilinan J."/>
            <person name="Riley R."/>
            <person name="LaButti K."/>
            <person name="Andreopoulos B."/>
            <person name="Lipzen A."/>
            <person name="Chen C."/>
            <person name="Yan M."/>
            <person name="Daum C."/>
            <person name="Ng V."/>
            <person name="Clum A."/>
            <person name="Steindorff A."/>
            <person name="Ohm R.A."/>
            <person name="Martin F."/>
            <person name="Silar P."/>
            <person name="Natvig D.O."/>
            <person name="Lalanne C."/>
            <person name="Gautier V."/>
            <person name="Ament-Velasquez S.L."/>
            <person name="Kruys A."/>
            <person name="Hutchinson M.I."/>
            <person name="Powell A.J."/>
            <person name="Barry K."/>
            <person name="Miller A.N."/>
            <person name="Grigoriev I.V."/>
            <person name="Debuchy R."/>
            <person name="Gladieux P."/>
            <person name="Hiltunen Thoren M."/>
            <person name="Johannesson H."/>
        </authorList>
    </citation>
    <scope>NUCLEOTIDE SEQUENCE</scope>
    <source>
        <strain evidence="3">FGSC 1904</strain>
    </source>
</reference>
<feature type="compositionally biased region" description="Acidic residues" evidence="1">
    <location>
        <begin position="411"/>
        <end position="420"/>
    </location>
</feature>
<feature type="region of interest" description="Disordered" evidence="1">
    <location>
        <begin position="22"/>
        <end position="43"/>
    </location>
</feature>
<dbReference type="AlphaFoldDB" id="A0AAE0PNU4"/>
<evidence type="ECO:0000256" key="1">
    <source>
        <dbReference type="SAM" id="MobiDB-lite"/>
    </source>
</evidence>
<accession>A0AAE0PNU4</accession>
<dbReference type="GO" id="GO:0016236">
    <property type="term" value="P:macroautophagy"/>
    <property type="evidence" value="ECO:0007669"/>
    <property type="project" value="TreeGrafter"/>
</dbReference>
<gene>
    <name evidence="3" type="ORF">B0T20DRAFT_450314</name>
</gene>
<dbReference type="PANTHER" id="PTHR10900:SF77">
    <property type="entry name" value="FI19380P1"/>
    <property type="match status" value="1"/>
</dbReference>
<dbReference type="SMART" id="SM00554">
    <property type="entry name" value="FAS1"/>
    <property type="match status" value="2"/>
</dbReference>
<evidence type="ECO:0000313" key="3">
    <source>
        <dbReference type="EMBL" id="KAK3403441.1"/>
    </source>
</evidence>
<dbReference type="InterPro" id="IPR036378">
    <property type="entry name" value="FAS1_dom_sf"/>
</dbReference>
<comment type="caution">
    <text evidence="3">The sequence shown here is derived from an EMBL/GenBank/DDBJ whole genome shotgun (WGS) entry which is preliminary data.</text>
</comment>
<reference evidence="3" key="2">
    <citation type="submission" date="2023-07" db="EMBL/GenBank/DDBJ databases">
        <authorList>
            <consortium name="Lawrence Berkeley National Laboratory"/>
            <person name="Haridas S."/>
            <person name="Hensen N."/>
            <person name="Bonometti L."/>
            <person name="Westerberg I."/>
            <person name="Brannstrom I.O."/>
            <person name="Guillou S."/>
            <person name="Cros-Aarteil S."/>
            <person name="Calhoun S."/>
            <person name="Kuo A."/>
            <person name="Mondo S."/>
            <person name="Pangilinan J."/>
            <person name="Riley R."/>
            <person name="LaButti K."/>
            <person name="Andreopoulos B."/>
            <person name="Lipzen A."/>
            <person name="Chen C."/>
            <person name="Yanf M."/>
            <person name="Daum C."/>
            <person name="Ng V."/>
            <person name="Clum A."/>
            <person name="Steindorff A."/>
            <person name="Ohm R."/>
            <person name="Martin F."/>
            <person name="Silar P."/>
            <person name="Natvig D."/>
            <person name="Lalanne C."/>
            <person name="Gautier V."/>
            <person name="Ament-velasquez S.L."/>
            <person name="Kruys A."/>
            <person name="Hutchinson M.I."/>
            <person name="Powell A.J."/>
            <person name="Barry K."/>
            <person name="Miller A.N."/>
            <person name="Grigoriev I.V."/>
            <person name="Debuchy R."/>
            <person name="Gladieux P."/>
            <person name="Thoren M.H."/>
            <person name="Johannesson H."/>
        </authorList>
    </citation>
    <scope>NUCLEOTIDE SEQUENCE</scope>
    <source>
        <strain evidence="3">FGSC 1904</strain>
    </source>
</reference>
<dbReference type="InterPro" id="IPR050904">
    <property type="entry name" value="Adhesion/Biosynth-related"/>
</dbReference>
<sequence length="450" mass="47408">MVKPQRALQAIALAATLPNTIKAQSGSDSSSSTSSSNRRPSLSETLKAHNDTLSTLNSYIQTRQDLFAAINSTSDITILAPSNDALNGLFSNSAVMADFNSDPDLVEAFWNYHVLKGVWWTSNLTSGTSTTSTSAAKKKRKKRDGTDIIDEDGLDGQSLFIPTLLDPDITSYANVSGGQRVIARSSTSSSNGETVVSFYSGTTSNNQQQKSTITHANFNFSGGTIHIIDHVLTLPSRLNDTLASFGPSSSSSSSSSTNQNDDTSDQDLLSLTASVGALSRANLTNLFNTQRDITMFVPSNSAWNSVGSVVSDMDEDELAKIMGYHVLSGTGGRVFYSDLLEQAFSSDDSSGGSSGGDSGSSDVESGGTSGTEYDDEDDQREFEKDYDTVEGGKVKVRVVDGSGSSSGNGKEDDDGDDDGGSGETQVFVNGARVVKSDVLVENGVVHIVDG</sequence>
<proteinExistence type="predicted"/>
<evidence type="ECO:0000313" key="4">
    <source>
        <dbReference type="Proteomes" id="UP001281003"/>
    </source>
</evidence>
<dbReference type="PROSITE" id="PS50213">
    <property type="entry name" value="FAS1"/>
    <property type="match status" value="2"/>
</dbReference>
<feature type="compositionally biased region" description="Low complexity" evidence="1">
    <location>
        <begin position="248"/>
        <end position="265"/>
    </location>
</feature>
<dbReference type="GO" id="GO:0000329">
    <property type="term" value="C:fungal-type vacuole membrane"/>
    <property type="evidence" value="ECO:0007669"/>
    <property type="project" value="TreeGrafter"/>
</dbReference>
<dbReference type="Proteomes" id="UP001281003">
    <property type="component" value="Unassembled WGS sequence"/>
</dbReference>
<feature type="domain" description="FAS1" evidence="2">
    <location>
        <begin position="262"/>
        <end position="450"/>
    </location>
</feature>
<dbReference type="EMBL" id="JAUTDP010000001">
    <property type="protein sequence ID" value="KAK3403441.1"/>
    <property type="molecule type" value="Genomic_DNA"/>
</dbReference>
<organism evidence="3 4">
    <name type="scientific">Sordaria brevicollis</name>
    <dbReference type="NCBI Taxonomy" id="83679"/>
    <lineage>
        <taxon>Eukaryota</taxon>
        <taxon>Fungi</taxon>
        <taxon>Dikarya</taxon>
        <taxon>Ascomycota</taxon>
        <taxon>Pezizomycotina</taxon>
        <taxon>Sordariomycetes</taxon>
        <taxon>Sordariomycetidae</taxon>
        <taxon>Sordariales</taxon>
        <taxon>Sordariaceae</taxon>
        <taxon>Sordaria</taxon>
    </lineage>
</organism>
<dbReference type="InterPro" id="IPR000782">
    <property type="entry name" value="FAS1_domain"/>
</dbReference>